<evidence type="ECO:0000313" key="2">
    <source>
        <dbReference type="Proteomes" id="UP000700334"/>
    </source>
</evidence>
<dbReference type="EMBL" id="JAGFMF010011803">
    <property type="protein sequence ID" value="KAG8512100.1"/>
    <property type="molecule type" value="Genomic_DNA"/>
</dbReference>
<proteinExistence type="predicted"/>
<accession>A0A8J6A5P7</accession>
<comment type="caution">
    <text evidence="1">The sequence shown here is derived from an EMBL/GenBank/DDBJ whole genome shotgun (WGS) entry which is preliminary data.</text>
</comment>
<protein>
    <submittedName>
        <fullName evidence="1">Adhesion G protein-coupled receptor F4</fullName>
    </submittedName>
</protein>
<dbReference type="Proteomes" id="UP000700334">
    <property type="component" value="Unassembled WGS sequence"/>
</dbReference>
<gene>
    <name evidence="1" type="ORF">J0S82_011230</name>
</gene>
<dbReference type="AlphaFoldDB" id="A0A8J6A5P7"/>
<organism evidence="1 2">
    <name type="scientific">Galemys pyrenaicus</name>
    <name type="common">Iberian desman</name>
    <name type="synonym">Pyrenean desman</name>
    <dbReference type="NCBI Taxonomy" id="202257"/>
    <lineage>
        <taxon>Eukaryota</taxon>
        <taxon>Metazoa</taxon>
        <taxon>Chordata</taxon>
        <taxon>Craniata</taxon>
        <taxon>Vertebrata</taxon>
        <taxon>Euteleostomi</taxon>
        <taxon>Mammalia</taxon>
        <taxon>Eutheria</taxon>
        <taxon>Laurasiatheria</taxon>
        <taxon>Eulipotyphla</taxon>
        <taxon>Talpidae</taxon>
        <taxon>Galemys</taxon>
    </lineage>
</organism>
<keyword evidence="2" id="KW-1185">Reference proteome</keyword>
<reference evidence="1" key="1">
    <citation type="journal article" date="2021" name="Evol. Appl.">
        <title>The genome of the Pyrenean desman and the effects of bottlenecks and inbreeding on the genomic landscape of an endangered species.</title>
        <authorList>
            <person name="Escoda L."/>
            <person name="Castresana J."/>
        </authorList>
    </citation>
    <scope>NUCLEOTIDE SEQUENCE</scope>
    <source>
        <strain evidence="1">IBE-C5619</strain>
    </source>
</reference>
<evidence type="ECO:0000313" key="1">
    <source>
        <dbReference type="EMBL" id="KAG8512100.1"/>
    </source>
</evidence>
<sequence length="130" mass="14708">MQISPSNFYRILPQGFFILLFGTIMDQKIRDALRMRMSSLKVKSRIAELGNFFIYENRHIILKTYVISLYMTNLKCSFPPSSLRGDAVITPALIQDTPLLSAALIHLNSTLPVSGNTYNSPIVEIEDLID</sequence>
<name>A0A8J6A5P7_GALPY</name>
<keyword evidence="1" id="KW-0675">Receptor</keyword>